<dbReference type="Proteomes" id="UP000447434">
    <property type="component" value="Chromosome 7"/>
</dbReference>
<dbReference type="AlphaFoldDB" id="A0A6A4Q955"/>
<organism evidence="1 2">
    <name type="scientific">Lupinus albus</name>
    <name type="common">White lupine</name>
    <name type="synonym">Lupinus termis</name>
    <dbReference type="NCBI Taxonomy" id="3870"/>
    <lineage>
        <taxon>Eukaryota</taxon>
        <taxon>Viridiplantae</taxon>
        <taxon>Streptophyta</taxon>
        <taxon>Embryophyta</taxon>
        <taxon>Tracheophyta</taxon>
        <taxon>Spermatophyta</taxon>
        <taxon>Magnoliopsida</taxon>
        <taxon>eudicotyledons</taxon>
        <taxon>Gunneridae</taxon>
        <taxon>Pentapetalae</taxon>
        <taxon>rosids</taxon>
        <taxon>fabids</taxon>
        <taxon>Fabales</taxon>
        <taxon>Fabaceae</taxon>
        <taxon>Papilionoideae</taxon>
        <taxon>50 kb inversion clade</taxon>
        <taxon>genistoids sensu lato</taxon>
        <taxon>core genistoids</taxon>
        <taxon>Genisteae</taxon>
        <taxon>Lupinus</taxon>
    </lineage>
</organism>
<keyword evidence="2" id="KW-1185">Reference proteome</keyword>
<dbReference type="EMBL" id="WOCE01000007">
    <property type="protein sequence ID" value="KAE9610046.1"/>
    <property type="molecule type" value="Genomic_DNA"/>
</dbReference>
<reference evidence="2" key="1">
    <citation type="journal article" date="2020" name="Nat. Commun.">
        <title>Genome sequence of the cluster root forming white lupin.</title>
        <authorList>
            <person name="Hufnagel B."/>
            <person name="Marques A."/>
            <person name="Soriano A."/>
            <person name="Marques L."/>
            <person name="Divol F."/>
            <person name="Doumas P."/>
            <person name="Sallet E."/>
            <person name="Mancinotti D."/>
            <person name="Carrere S."/>
            <person name="Marande W."/>
            <person name="Arribat S."/>
            <person name="Keller J."/>
            <person name="Huneau C."/>
            <person name="Blein T."/>
            <person name="Aime D."/>
            <person name="Laguerre M."/>
            <person name="Taylor J."/>
            <person name="Schubert V."/>
            <person name="Nelson M."/>
            <person name="Geu-Flores F."/>
            <person name="Crespi M."/>
            <person name="Gallardo-Guerrero K."/>
            <person name="Delaux P.-M."/>
            <person name="Salse J."/>
            <person name="Berges H."/>
            <person name="Guyot R."/>
            <person name="Gouzy J."/>
            <person name="Peret B."/>
        </authorList>
    </citation>
    <scope>NUCLEOTIDE SEQUENCE [LARGE SCALE GENOMIC DNA]</scope>
    <source>
        <strain evidence="2">cv. Amiga</strain>
    </source>
</reference>
<name>A0A6A4Q955_LUPAL</name>
<evidence type="ECO:0000313" key="1">
    <source>
        <dbReference type="EMBL" id="KAE9610046.1"/>
    </source>
</evidence>
<accession>A0A6A4Q955</accession>
<proteinExistence type="predicted"/>
<sequence>MHYSTLAYMSWSRWGPFPNGRCYSLFGYCDMVKQVITPILYLIEEFHFLTDIAATLRNSLPKNRKKLPFPLHLLSFST</sequence>
<gene>
    <name evidence="1" type="ORF">Lalb_Chr07g0182471</name>
</gene>
<evidence type="ECO:0000313" key="2">
    <source>
        <dbReference type="Proteomes" id="UP000447434"/>
    </source>
</evidence>
<comment type="caution">
    <text evidence="1">The sequence shown here is derived from an EMBL/GenBank/DDBJ whole genome shotgun (WGS) entry which is preliminary data.</text>
</comment>
<protein>
    <submittedName>
        <fullName evidence="1">Uncharacterized protein</fullName>
    </submittedName>
</protein>